<dbReference type="SFLD" id="SFLDS00005">
    <property type="entry name" value="Isoprenoid_Synthase_Type_I"/>
    <property type="match status" value="1"/>
</dbReference>
<organism evidence="2 3">
    <name type="scientific">Tautonia sociabilis</name>
    <dbReference type="NCBI Taxonomy" id="2080755"/>
    <lineage>
        <taxon>Bacteria</taxon>
        <taxon>Pseudomonadati</taxon>
        <taxon>Planctomycetota</taxon>
        <taxon>Planctomycetia</taxon>
        <taxon>Isosphaerales</taxon>
        <taxon>Isosphaeraceae</taxon>
        <taxon>Tautonia</taxon>
    </lineage>
</organism>
<dbReference type="InterPro" id="IPR033904">
    <property type="entry name" value="Trans_IPPS_HH"/>
</dbReference>
<dbReference type="CDD" id="cd00683">
    <property type="entry name" value="Trans_IPPS_HH"/>
    <property type="match status" value="1"/>
</dbReference>
<dbReference type="SFLD" id="SFLDG01212">
    <property type="entry name" value="Phytoene_synthase_like"/>
    <property type="match status" value="1"/>
</dbReference>
<keyword evidence="1" id="KW-0808">Transferase</keyword>
<dbReference type="GO" id="GO:0004311">
    <property type="term" value="F:geranylgeranyl diphosphate synthase activity"/>
    <property type="evidence" value="ECO:0007669"/>
    <property type="project" value="InterPro"/>
</dbReference>
<dbReference type="SUPFAM" id="SSF48576">
    <property type="entry name" value="Terpenoid synthases"/>
    <property type="match status" value="1"/>
</dbReference>
<dbReference type="SFLD" id="SFLDG01018">
    <property type="entry name" value="Squalene/Phytoene_Synthase_Lik"/>
    <property type="match status" value="1"/>
</dbReference>
<evidence type="ECO:0000313" key="2">
    <source>
        <dbReference type="EMBL" id="RUL86218.1"/>
    </source>
</evidence>
<reference evidence="2 3" key="1">
    <citation type="submission" date="2018-12" db="EMBL/GenBank/DDBJ databases">
        <authorList>
            <person name="Toschakov S.V."/>
        </authorList>
    </citation>
    <scope>NUCLEOTIDE SEQUENCE [LARGE SCALE GENOMIC DNA]</scope>
    <source>
        <strain evidence="2 3">GM2012</strain>
    </source>
</reference>
<dbReference type="PANTHER" id="PTHR31480">
    <property type="entry name" value="BIFUNCTIONAL LYCOPENE CYCLASE/PHYTOENE SYNTHASE"/>
    <property type="match status" value="1"/>
</dbReference>
<dbReference type="PROSITE" id="PS01044">
    <property type="entry name" value="SQUALEN_PHYTOEN_SYN_1"/>
    <property type="match status" value="1"/>
</dbReference>
<dbReference type="InterPro" id="IPR044843">
    <property type="entry name" value="Trans_IPPS_bact-type"/>
</dbReference>
<dbReference type="InterPro" id="IPR002060">
    <property type="entry name" value="Squ/phyt_synthse"/>
</dbReference>
<evidence type="ECO:0000313" key="3">
    <source>
        <dbReference type="Proteomes" id="UP000280296"/>
    </source>
</evidence>
<protein>
    <submittedName>
        <fullName evidence="2">Phytoene/squalene synthase family protein</fullName>
    </submittedName>
</protein>
<dbReference type="EMBL" id="RYZH01000033">
    <property type="protein sequence ID" value="RUL86218.1"/>
    <property type="molecule type" value="Genomic_DNA"/>
</dbReference>
<dbReference type="GO" id="GO:0016117">
    <property type="term" value="P:carotenoid biosynthetic process"/>
    <property type="evidence" value="ECO:0007669"/>
    <property type="project" value="UniProtKB-ARBA"/>
</dbReference>
<proteinExistence type="predicted"/>
<accession>A0A432MH12</accession>
<dbReference type="OrthoDB" id="9787280at2"/>
<dbReference type="Pfam" id="PF00494">
    <property type="entry name" value="SQS_PSY"/>
    <property type="match status" value="1"/>
</dbReference>
<comment type="caution">
    <text evidence="2">The sequence shown here is derived from an EMBL/GenBank/DDBJ whole genome shotgun (WGS) entry which is preliminary data.</text>
</comment>
<gene>
    <name evidence="2" type="ORF">TsocGM_16810</name>
</gene>
<dbReference type="GO" id="GO:0051996">
    <property type="term" value="F:squalene synthase [NAD(P)H] activity"/>
    <property type="evidence" value="ECO:0007669"/>
    <property type="project" value="InterPro"/>
</dbReference>
<reference evidence="2 3" key="2">
    <citation type="submission" date="2019-01" db="EMBL/GenBank/DDBJ databases">
        <title>Tautonia sociabilis, a novel thermotolerant planctomycete of Isosphaeraceae family, isolated from a 4000 m deep subterranean habitat.</title>
        <authorList>
            <person name="Kovaleva O.L."/>
            <person name="Elcheninov A.G."/>
            <person name="Van Heerden E."/>
            <person name="Toshchakov S.V."/>
            <person name="Novikov A."/>
            <person name="Bonch-Osmolovskaya E.A."/>
            <person name="Kublanov I.V."/>
        </authorList>
    </citation>
    <scope>NUCLEOTIDE SEQUENCE [LARGE SCALE GENOMIC DNA]</scope>
    <source>
        <strain evidence="2 3">GM2012</strain>
    </source>
</reference>
<evidence type="ECO:0000256" key="1">
    <source>
        <dbReference type="ARBA" id="ARBA00022679"/>
    </source>
</evidence>
<dbReference type="InterPro" id="IPR019845">
    <property type="entry name" value="Squalene/phytoene_synthase_CS"/>
</dbReference>
<sequence>MSDALAQSYRFCHALSRREAKNFYYSFLLLPPRLRRSMCALYAFLRHTDDLADEPGTIEEKRTGLVRWRSDLDRALGGEAVSWPGLPALADAVGRHGIPPRFLHEVIDGVEMDLEPRPFGTFQELHGYCYRVASAVGLCCIHIWGYRSDGGKAEALAEACGVALQLTNILRDVREDALLGRVYLPMEDLDRFGVAPDELKAPVPSDRLRALLAFQGGRAYEFYGQASPLIRLVAPVGRPVLAAIVGIYRGLLDEIARRDYDVLASRVSLPAWRKAVITAGALAGRLSSDPGPGPGPRTEGMTP</sequence>
<dbReference type="Proteomes" id="UP000280296">
    <property type="component" value="Unassembled WGS sequence"/>
</dbReference>
<dbReference type="InterPro" id="IPR008949">
    <property type="entry name" value="Isoprenoid_synthase_dom_sf"/>
</dbReference>
<dbReference type="AlphaFoldDB" id="A0A432MH12"/>
<dbReference type="RefSeq" id="WP_126726617.1">
    <property type="nucleotide sequence ID" value="NZ_RYZH01000033.1"/>
</dbReference>
<dbReference type="Gene3D" id="1.10.600.10">
    <property type="entry name" value="Farnesyl Diphosphate Synthase"/>
    <property type="match status" value="1"/>
</dbReference>
<name>A0A432MH12_9BACT</name>
<keyword evidence="3" id="KW-1185">Reference proteome</keyword>